<evidence type="ECO:0000256" key="5">
    <source>
        <dbReference type="SAM" id="Phobius"/>
    </source>
</evidence>
<evidence type="ECO:0000256" key="2">
    <source>
        <dbReference type="ARBA" id="ARBA00022692"/>
    </source>
</evidence>
<keyword evidence="4 5" id="KW-0472">Membrane</keyword>
<dbReference type="RefSeq" id="WP_171095331.1">
    <property type="nucleotide sequence ID" value="NZ_CP053069.1"/>
</dbReference>
<dbReference type="GO" id="GO:0016020">
    <property type="term" value="C:membrane"/>
    <property type="evidence" value="ECO:0007669"/>
    <property type="project" value="UniProtKB-SubCell"/>
</dbReference>
<organism evidence="6 7">
    <name type="scientific">Usitatibacter rugosus</name>
    <dbReference type="NCBI Taxonomy" id="2732067"/>
    <lineage>
        <taxon>Bacteria</taxon>
        <taxon>Pseudomonadati</taxon>
        <taxon>Pseudomonadota</taxon>
        <taxon>Betaproteobacteria</taxon>
        <taxon>Nitrosomonadales</taxon>
        <taxon>Usitatibacteraceae</taxon>
        <taxon>Usitatibacter</taxon>
    </lineage>
</organism>
<dbReference type="EMBL" id="CP053069">
    <property type="protein sequence ID" value="QJR12809.1"/>
    <property type="molecule type" value="Genomic_DNA"/>
</dbReference>
<evidence type="ECO:0000256" key="1">
    <source>
        <dbReference type="ARBA" id="ARBA00004167"/>
    </source>
</evidence>
<feature type="transmembrane region" description="Helical" evidence="5">
    <location>
        <begin position="20"/>
        <end position="42"/>
    </location>
</feature>
<gene>
    <name evidence="6" type="ORF">DSM104443_03902</name>
</gene>
<protein>
    <recommendedName>
        <fullName evidence="8">Metalloprotease</fullName>
    </recommendedName>
</protein>
<accession>A0A6M4GZZ4</accession>
<dbReference type="PANTHER" id="PTHR30168">
    <property type="entry name" value="PUTATIVE MEMBRANE PROTEIN YPFJ"/>
    <property type="match status" value="1"/>
</dbReference>
<evidence type="ECO:0000256" key="4">
    <source>
        <dbReference type="ARBA" id="ARBA00023136"/>
    </source>
</evidence>
<proteinExistence type="predicted"/>
<sequence>MKLEGERESSNIEDRRGMGVGGVGGGIGIGTIAIALIAWYFGIDPSVVLQGSQAIQQQQAPQSAPRDPNAPRDAGSVFVGRVLASTEDAWEDIFRKTGNAYRKPTLVLYEGATQTACGTGQAAMGPFYCPGDEKLYIDLAFFRQLKDRFKAPGDFAQAYVIAHEVGHHVQKLTGVMSKVDGARGGGKGAEGMLVRMELQADCYAGIWGHYASDFKKVLEPGDLEEAIAAAGAVGDDNLQKQTQGRVVPDSFTHGSSEQRVRWFKRGFDSGNPGACDTFAARAP</sequence>
<dbReference type="KEGG" id="uru:DSM104443_03902"/>
<keyword evidence="7" id="KW-1185">Reference proteome</keyword>
<evidence type="ECO:0000313" key="6">
    <source>
        <dbReference type="EMBL" id="QJR12809.1"/>
    </source>
</evidence>
<name>A0A6M4GZZ4_9PROT</name>
<dbReference type="AlphaFoldDB" id="A0A6M4GZZ4"/>
<reference evidence="6 7" key="1">
    <citation type="submission" date="2020-04" db="EMBL/GenBank/DDBJ databases">
        <title>Usitatibacter rugosus gen. nov., sp. nov. and Usitatibacter palustris sp. nov., novel members of Usitatibacteraceae fam. nov. within the order Nitrosomonadales isolated from soil.</title>
        <authorList>
            <person name="Huber K.J."/>
            <person name="Neumann-Schaal M."/>
            <person name="Geppert A."/>
            <person name="Luckner M."/>
            <person name="Wanner G."/>
            <person name="Overmann J."/>
        </authorList>
    </citation>
    <scope>NUCLEOTIDE SEQUENCE [LARGE SCALE GENOMIC DNA]</scope>
    <source>
        <strain evidence="6 7">0125_3</strain>
    </source>
</reference>
<evidence type="ECO:0008006" key="8">
    <source>
        <dbReference type="Google" id="ProtNLM"/>
    </source>
</evidence>
<dbReference type="PANTHER" id="PTHR30168:SF0">
    <property type="entry name" value="INNER MEMBRANE PROTEIN"/>
    <property type="match status" value="1"/>
</dbReference>
<keyword evidence="3 5" id="KW-1133">Transmembrane helix</keyword>
<comment type="subcellular location">
    <subcellularLocation>
        <location evidence="1">Membrane</location>
        <topology evidence="1">Single-pass membrane protein</topology>
    </subcellularLocation>
</comment>
<evidence type="ECO:0000313" key="7">
    <source>
        <dbReference type="Proteomes" id="UP000501534"/>
    </source>
</evidence>
<dbReference type="InterPro" id="IPR007343">
    <property type="entry name" value="Uncharacterised_pept_Zn_put"/>
</dbReference>
<dbReference type="Proteomes" id="UP000501534">
    <property type="component" value="Chromosome"/>
</dbReference>
<evidence type="ECO:0000256" key="3">
    <source>
        <dbReference type="ARBA" id="ARBA00022989"/>
    </source>
</evidence>
<dbReference type="Pfam" id="PF04228">
    <property type="entry name" value="Zn_peptidase"/>
    <property type="match status" value="1"/>
</dbReference>
<keyword evidence="2 5" id="KW-0812">Transmembrane</keyword>